<keyword evidence="5" id="KW-0175">Coiled coil</keyword>
<evidence type="ECO:0000313" key="8">
    <source>
        <dbReference type="EMBL" id="MDB6179547.1"/>
    </source>
</evidence>
<feature type="domain" description="Prohead serine protease" evidence="6">
    <location>
        <begin position="13"/>
        <end position="144"/>
    </location>
</feature>
<keyword evidence="9" id="KW-1185">Reference proteome</keyword>
<evidence type="ECO:0000256" key="5">
    <source>
        <dbReference type="SAM" id="Coils"/>
    </source>
</evidence>
<dbReference type="Pfam" id="PF05065">
    <property type="entry name" value="Phage_capsid"/>
    <property type="match status" value="1"/>
</dbReference>
<dbReference type="Proteomes" id="UP001165641">
    <property type="component" value="Unassembled WGS sequence"/>
</dbReference>
<dbReference type="InterPro" id="IPR006433">
    <property type="entry name" value="Prohead_protease"/>
</dbReference>
<dbReference type="RefSeq" id="WP_271890643.1">
    <property type="nucleotide sequence ID" value="NZ_JAQBIE010000041.1"/>
</dbReference>
<evidence type="ECO:0000256" key="2">
    <source>
        <dbReference type="ARBA" id="ARBA00022612"/>
    </source>
</evidence>
<reference evidence="8" key="1">
    <citation type="submission" date="2022-12" db="EMBL/GenBank/DDBJ databases">
        <title>Paracoccus onchidii sp. nov., isolated from a marine invertebrate from the South China Sea.</title>
        <authorList>
            <person name="Xu S."/>
            <person name="Liu Z."/>
            <person name="Xu Y."/>
        </authorList>
    </citation>
    <scope>NUCLEOTIDE SEQUENCE</scope>
    <source>
        <strain evidence="8">Z330</strain>
    </source>
</reference>
<feature type="domain" description="Phage capsid-like C-terminal" evidence="7">
    <location>
        <begin position="235"/>
        <end position="502"/>
    </location>
</feature>
<organism evidence="8 9">
    <name type="scientific">Paracoccus onchidii</name>
    <dbReference type="NCBI Taxonomy" id="3017813"/>
    <lineage>
        <taxon>Bacteria</taxon>
        <taxon>Pseudomonadati</taxon>
        <taxon>Pseudomonadota</taxon>
        <taxon>Alphaproteobacteria</taxon>
        <taxon>Rhodobacterales</taxon>
        <taxon>Paracoccaceae</taxon>
        <taxon>Paracoccus</taxon>
    </lineage>
</organism>
<evidence type="ECO:0000259" key="6">
    <source>
        <dbReference type="Pfam" id="PF04586"/>
    </source>
</evidence>
<evidence type="ECO:0000259" key="7">
    <source>
        <dbReference type="Pfam" id="PF05065"/>
    </source>
</evidence>
<keyword evidence="4" id="KW-0378">Hydrolase</keyword>
<dbReference type="Gene3D" id="3.30.2400.10">
    <property type="entry name" value="Major capsid protein gp5"/>
    <property type="match status" value="1"/>
</dbReference>
<protein>
    <submittedName>
        <fullName evidence="8">Phage major capsid protein</fullName>
    </submittedName>
</protein>
<dbReference type="NCBIfam" id="TIGR01543">
    <property type="entry name" value="proheadase_HK97"/>
    <property type="match status" value="1"/>
</dbReference>
<evidence type="ECO:0000313" key="9">
    <source>
        <dbReference type="Proteomes" id="UP001165641"/>
    </source>
</evidence>
<gene>
    <name evidence="8" type="ORF">PAF17_18920</name>
</gene>
<sequence>MDRIEFKAQITVADTGELTGVAWPFGTPDRVGDVIERGAFAKSLPPLPMLAGHDQTQTVGVWEEITETDEGLTVKGRLLVEDVQRAAEVRSLIRAGALRGLSIGFASRKALPRKGGGRTISDLELLEISVVAVPAHPGARITSAKGNAMTELTEHNQQPDFAALEAKMTELEQKADNSDLMARLDKLEAKANRPQGETRADDGATEQKAAFVEYLRTGKVAEKALTTASDTANHVLAPEQIEADFIRNLVEFSPIRQIADVRSTSAATLILPQRTGVTNAAWVGETTTRTGSEPTFDQAELAVKELATFVDISMQLAEDSANVLTEVNMALAEDFGQKESAAFVNGALALEPSGFMANADIVATDNGSTTAIDPDALIGLMYALPATYRNAGTWVMNGGTLAAIRTLKDGHGNYLWQPSYQAGQPETILGRPVVEAVDMPDIAEDAEPVIFGDFKRGYRIYDRLSLAVLADPYTVRVNGLMRYHARRRVGAGVVRPTALRKLAMSV</sequence>
<evidence type="ECO:0000256" key="4">
    <source>
        <dbReference type="ARBA" id="ARBA00022801"/>
    </source>
</evidence>
<evidence type="ECO:0000256" key="3">
    <source>
        <dbReference type="ARBA" id="ARBA00022670"/>
    </source>
</evidence>
<dbReference type="Gene3D" id="3.30.2320.10">
    <property type="entry name" value="hypothetical protein PF0899 domain"/>
    <property type="match status" value="1"/>
</dbReference>
<keyword evidence="2" id="KW-1188">Viral release from host cell</keyword>
<dbReference type="EMBL" id="JAQBIE010000041">
    <property type="protein sequence ID" value="MDB6179547.1"/>
    <property type="molecule type" value="Genomic_DNA"/>
</dbReference>
<dbReference type="InterPro" id="IPR054613">
    <property type="entry name" value="Peptidase_S78_dom"/>
</dbReference>
<dbReference type="Pfam" id="PF04586">
    <property type="entry name" value="Peptidase_S78"/>
    <property type="match status" value="1"/>
</dbReference>
<comment type="subcellular location">
    <subcellularLocation>
        <location evidence="1">Virion</location>
    </subcellularLocation>
</comment>
<dbReference type="InterPro" id="IPR024455">
    <property type="entry name" value="Phage_capsid"/>
</dbReference>
<dbReference type="NCBIfam" id="TIGR01554">
    <property type="entry name" value="major_cap_HK97"/>
    <property type="match status" value="1"/>
</dbReference>
<dbReference type="InterPro" id="IPR054612">
    <property type="entry name" value="Phage_capsid-like_C"/>
</dbReference>
<accession>A0ABT4ZJT9</accession>
<dbReference type="SUPFAM" id="SSF56563">
    <property type="entry name" value="Major capsid protein gp5"/>
    <property type="match status" value="1"/>
</dbReference>
<proteinExistence type="predicted"/>
<keyword evidence="3" id="KW-0645">Protease</keyword>
<evidence type="ECO:0000256" key="1">
    <source>
        <dbReference type="ARBA" id="ARBA00004328"/>
    </source>
</evidence>
<feature type="coiled-coil region" evidence="5">
    <location>
        <begin position="161"/>
        <end position="190"/>
    </location>
</feature>
<name>A0ABT4ZJT9_9RHOB</name>
<comment type="caution">
    <text evidence="8">The sequence shown here is derived from an EMBL/GenBank/DDBJ whole genome shotgun (WGS) entry which is preliminary data.</text>
</comment>